<accession>A0ACC1JA06</accession>
<keyword evidence="2" id="KW-1185">Reference proteome</keyword>
<organism evidence="1 2">
    <name type="scientific">Linderina macrospora</name>
    <dbReference type="NCBI Taxonomy" id="4868"/>
    <lineage>
        <taxon>Eukaryota</taxon>
        <taxon>Fungi</taxon>
        <taxon>Fungi incertae sedis</taxon>
        <taxon>Zoopagomycota</taxon>
        <taxon>Kickxellomycotina</taxon>
        <taxon>Kickxellomycetes</taxon>
        <taxon>Kickxellales</taxon>
        <taxon>Kickxellaceae</taxon>
        <taxon>Linderina</taxon>
    </lineage>
</organism>
<dbReference type="Proteomes" id="UP001150603">
    <property type="component" value="Unassembled WGS sequence"/>
</dbReference>
<dbReference type="EMBL" id="JANBPW010001751">
    <property type="protein sequence ID" value="KAJ1943257.1"/>
    <property type="molecule type" value="Genomic_DNA"/>
</dbReference>
<evidence type="ECO:0000313" key="1">
    <source>
        <dbReference type="EMBL" id="KAJ1943257.1"/>
    </source>
</evidence>
<sequence length="613" mass="67250">MRLTADQPSVPSTAQPATVEAAHLEPGLFAPGDSKAWSSQNRTILAVPHPVLAKLALAVQGKLPREQLNSPSPPVSDEKCVQVWGQPSTLSNRQTFISETHASFTALQLAMKANKMDTDGVLRISGQYRAALLKQVEKEKDNGQYEVFGQMHAVWHLLEILYLTTVKDGLNSCVVAHMLEWLNTNFSPSSLEDSVVVAGRQAKEIAVDKSLWPLIARLAVRGHLTVLANILQGVAKELGEDVSRLARSVAKVARSMPVLSNGEEKGGFLGRWRKWTMSVKDVGKEIAQALVDQPGNAALEGLQVAISIIAGKDEAIAGASQSWQDALGAMLLYQEPTAQADRLPELTDAAAEQFEISDFRPLDNALLVLLKQDLPTFLPLCDQIDSWLSAHAADLLTHLGIIDTFRHMLVVDPRPHYLVALAEQYMENEGMWQVVLDYLGAAGEHEVMQEVIMRVPLSSDRVAQKVLEICEKHRLETALNRILRQLGRQRWRRGRRGAAIADFARAGDNLSITAICEELWSEYMASGVLSYGSTIDGVAGLAHPRVQFLARYRDFHAMYAKGEMKQAGVVLLDILVGELAPKSVVADLLVDAIPLLEGDVLVFGQDATLELMR</sequence>
<name>A0ACC1JA06_9FUNG</name>
<protein>
    <submittedName>
        <fullName evidence="1">Uncharacterized protein</fullName>
    </submittedName>
</protein>
<feature type="non-terminal residue" evidence="1">
    <location>
        <position position="613"/>
    </location>
</feature>
<gene>
    <name evidence="1" type="ORF">FBU59_002964</name>
</gene>
<evidence type="ECO:0000313" key="2">
    <source>
        <dbReference type="Proteomes" id="UP001150603"/>
    </source>
</evidence>
<proteinExistence type="predicted"/>
<reference evidence="1" key="1">
    <citation type="submission" date="2022-07" db="EMBL/GenBank/DDBJ databases">
        <title>Phylogenomic reconstructions and comparative analyses of Kickxellomycotina fungi.</title>
        <authorList>
            <person name="Reynolds N.K."/>
            <person name="Stajich J.E."/>
            <person name="Barry K."/>
            <person name="Grigoriev I.V."/>
            <person name="Crous P."/>
            <person name="Smith M.E."/>
        </authorList>
    </citation>
    <scope>NUCLEOTIDE SEQUENCE</scope>
    <source>
        <strain evidence="1">NRRL 5244</strain>
    </source>
</reference>
<comment type="caution">
    <text evidence="1">The sequence shown here is derived from an EMBL/GenBank/DDBJ whole genome shotgun (WGS) entry which is preliminary data.</text>
</comment>